<dbReference type="PROSITE" id="PS50893">
    <property type="entry name" value="ABC_TRANSPORTER_2"/>
    <property type="match status" value="1"/>
</dbReference>
<dbReference type="GO" id="GO:0005886">
    <property type="term" value="C:plasma membrane"/>
    <property type="evidence" value="ECO:0007669"/>
    <property type="project" value="UniProtKB-SubCell"/>
</dbReference>
<proteinExistence type="predicted"/>
<dbReference type="KEGG" id="cpsk:Q0N40_02625"/>
<dbReference type="GO" id="GO:0005524">
    <property type="term" value="F:ATP binding"/>
    <property type="evidence" value="ECO:0007669"/>
    <property type="project" value="UniProtKB-KW"/>
</dbReference>
<sequence length="524" mass="55550">MKVNVWARERAVLAGVVTLISSIALTLVSAWLITRAWQMPPVMDLTIAITSVRALGISRAVFRYVDRLASHDVALTAAASARSQIYRNLVSAPTSTVMGMSRGRLLSFIGPDVDALTDRIVRATIPRRIAAYTGVIAVGLTAILSLVAAIILAIGLIIAGVVVPWMAAQGEKKASTAQAVEDYVTAVDHIVNHAPALSVRGELEEALREADDADHRISTIRRRAHPWSAFSSATSVLTSGFTLVVVVLVAVLASPEHSPQWLAAVALMPLSAFEAVLPLGEASCTVIRSRAAEERLSSVLSTDGPSGDSPRGQLSQQASFDGLQKGSGVVATTTRAGAVSAHHLVVGWDHPVWEVNFEVPAGGRYEIIAPSGTGKTTVLMTLAGLIPPWGGAYSADGARFIAEDEHIFATTVRDNLAVASPAASENAMRAALDHVGLTEWVEHLPQGLNTVLHDGEESLSGGQRRRLIVARALLSDSSILLLDEPTEHVDKDSEKLLLDALGFGSSGSSMAMERTIVMVRHPRS</sequence>
<dbReference type="GO" id="GO:0016887">
    <property type="term" value="F:ATP hydrolysis activity"/>
    <property type="evidence" value="ECO:0007669"/>
    <property type="project" value="InterPro"/>
</dbReference>
<evidence type="ECO:0000313" key="10">
    <source>
        <dbReference type="EMBL" id="WPF25458.1"/>
    </source>
</evidence>
<evidence type="ECO:0000259" key="9">
    <source>
        <dbReference type="PROSITE" id="PS50929"/>
    </source>
</evidence>
<dbReference type="InterPro" id="IPR014223">
    <property type="entry name" value="ABC_CydC/D"/>
</dbReference>
<dbReference type="SUPFAM" id="SSF52540">
    <property type="entry name" value="P-loop containing nucleoside triphosphate hydrolases"/>
    <property type="match status" value="1"/>
</dbReference>
<evidence type="ECO:0000256" key="4">
    <source>
        <dbReference type="ARBA" id="ARBA00022840"/>
    </source>
</evidence>
<keyword evidence="11" id="KW-1185">Reference proteome</keyword>
<dbReference type="InterPro" id="IPR027417">
    <property type="entry name" value="P-loop_NTPase"/>
</dbReference>
<feature type="transmembrane region" description="Helical" evidence="7">
    <location>
        <begin position="236"/>
        <end position="254"/>
    </location>
</feature>
<evidence type="ECO:0000256" key="1">
    <source>
        <dbReference type="ARBA" id="ARBA00004651"/>
    </source>
</evidence>
<reference evidence="10 11" key="1">
    <citation type="submission" date="2023-10" db="EMBL/GenBank/DDBJ databases">
        <title>complete genome sequence of Corynebacterium pseudokroppenstedtii P15-C1.</title>
        <authorList>
            <person name="Bruggemann H."/>
            <person name="Poehlein A."/>
        </authorList>
    </citation>
    <scope>NUCLEOTIDE SEQUENCE [LARGE SCALE GENOMIC DNA]</scope>
    <source>
        <strain evidence="10 11">P15_C1</strain>
    </source>
</reference>
<dbReference type="Gene3D" id="1.20.1560.10">
    <property type="entry name" value="ABC transporter type 1, transmembrane domain"/>
    <property type="match status" value="1"/>
</dbReference>
<dbReference type="AlphaFoldDB" id="A0AAU0Q0L5"/>
<keyword evidence="5 7" id="KW-1133">Transmembrane helix</keyword>
<dbReference type="GO" id="GO:0034775">
    <property type="term" value="P:glutathione transmembrane transport"/>
    <property type="evidence" value="ECO:0007669"/>
    <property type="project" value="InterPro"/>
</dbReference>
<comment type="subcellular location">
    <subcellularLocation>
        <location evidence="1">Cell membrane</location>
        <topology evidence="1">Multi-pass membrane protein</topology>
    </subcellularLocation>
</comment>
<gene>
    <name evidence="10" type="primary">cydC</name>
    <name evidence="10" type="ORF">Q0N40_02625</name>
</gene>
<dbReference type="InterPro" id="IPR003593">
    <property type="entry name" value="AAA+_ATPase"/>
</dbReference>
<evidence type="ECO:0000259" key="8">
    <source>
        <dbReference type="PROSITE" id="PS50893"/>
    </source>
</evidence>
<dbReference type="GO" id="GO:0034040">
    <property type="term" value="F:ATPase-coupled lipid transmembrane transporter activity"/>
    <property type="evidence" value="ECO:0007669"/>
    <property type="project" value="TreeGrafter"/>
</dbReference>
<evidence type="ECO:0000313" key="11">
    <source>
        <dbReference type="Proteomes" id="UP001174314"/>
    </source>
</evidence>
<feature type="transmembrane region" description="Helical" evidence="7">
    <location>
        <begin position="261"/>
        <end position="280"/>
    </location>
</feature>
<dbReference type="PANTHER" id="PTHR24221">
    <property type="entry name" value="ATP-BINDING CASSETTE SUB-FAMILY B"/>
    <property type="match status" value="1"/>
</dbReference>
<dbReference type="EMBL" id="CP137757">
    <property type="protein sequence ID" value="WPF25458.1"/>
    <property type="molecule type" value="Genomic_DNA"/>
</dbReference>
<dbReference type="PROSITE" id="PS00211">
    <property type="entry name" value="ABC_TRANSPORTER_1"/>
    <property type="match status" value="1"/>
</dbReference>
<feature type="transmembrane region" description="Helical" evidence="7">
    <location>
        <begin position="12"/>
        <end position="33"/>
    </location>
</feature>
<dbReference type="InterPro" id="IPR017871">
    <property type="entry name" value="ABC_transporter-like_CS"/>
</dbReference>
<feature type="domain" description="ABC transporter" evidence="8">
    <location>
        <begin position="334"/>
        <end position="522"/>
    </location>
</feature>
<dbReference type="RefSeq" id="WP_204088131.1">
    <property type="nucleotide sequence ID" value="NZ_CP137757.1"/>
</dbReference>
<evidence type="ECO:0000256" key="5">
    <source>
        <dbReference type="ARBA" id="ARBA00022989"/>
    </source>
</evidence>
<dbReference type="PANTHER" id="PTHR24221:SF653">
    <property type="entry name" value="TRANSPORT ATP-BINDING PROTEIN CYDC"/>
    <property type="match status" value="1"/>
</dbReference>
<dbReference type="InterPro" id="IPR003439">
    <property type="entry name" value="ABC_transporter-like_ATP-bd"/>
</dbReference>
<dbReference type="InterPro" id="IPR011527">
    <property type="entry name" value="ABC1_TM_dom"/>
</dbReference>
<dbReference type="GO" id="GO:0045454">
    <property type="term" value="P:cell redox homeostasis"/>
    <property type="evidence" value="ECO:0007669"/>
    <property type="project" value="InterPro"/>
</dbReference>
<dbReference type="Gene3D" id="3.40.50.300">
    <property type="entry name" value="P-loop containing nucleotide triphosphate hydrolases"/>
    <property type="match status" value="1"/>
</dbReference>
<feature type="transmembrane region" description="Helical" evidence="7">
    <location>
        <begin position="129"/>
        <end position="162"/>
    </location>
</feature>
<feature type="domain" description="ABC transmembrane type-1" evidence="9">
    <location>
        <begin position="11"/>
        <end position="288"/>
    </location>
</feature>
<keyword evidence="6 7" id="KW-0472">Membrane</keyword>
<dbReference type="NCBIfam" id="TIGR02868">
    <property type="entry name" value="CydC"/>
    <property type="match status" value="1"/>
</dbReference>
<keyword evidence="2 7" id="KW-0812">Transmembrane</keyword>
<evidence type="ECO:0000256" key="7">
    <source>
        <dbReference type="SAM" id="Phobius"/>
    </source>
</evidence>
<evidence type="ECO:0000256" key="3">
    <source>
        <dbReference type="ARBA" id="ARBA00022741"/>
    </source>
</evidence>
<dbReference type="SMART" id="SM00382">
    <property type="entry name" value="AAA"/>
    <property type="match status" value="1"/>
</dbReference>
<evidence type="ECO:0000256" key="6">
    <source>
        <dbReference type="ARBA" id="ARBA00023136"/>
    </source>
</evidence>
<dbReference type="InterPro" id="IPR039421">
    <property type="entry name" value="Type_1_exporter"/>
</dbReference>
<protein>
    <submittedName>
        <fullName evidence="10">Thiol reductant ABC exporter subunit CydC</fullName>
    </submittedName>
</protein>
<name>A0AAU0Q0L5_9CORY</name>
<evidence type="ECO:0000256" key="2">
    <source>
        <dbReference type="ARBA" id="ARBA00022692"/>
    </source>
</evidence>
<organism evidence="10 11">
    <name type="scientific">Corynebacterium pseudokroppenstedtii</name>
    <dbReference type="NCBI Taxonomy" id="2804917"/>
    <lineage>
        <taxon>Bacteria</taxon>
        <taxon>Bacillati</taxon>
        <taxon>Actinomycetota</taxon>
        <taxon>Actinomycetes</taxon>
        <taxon>Mycobacteriales</taxon>
        <taxon>Corynebacteriaceae</taxon>
        <taxon>Corynebacterium</taxon>
    </lineage>
</organism>
<dbReference type="SUPFAM" id="SSF90123">
    <property type="entry name" value="ABC transporter transmembrane region"/>
    <property type="match status" value="1"/>
</dbReference>
<dbReference type="InterPro" id="IPR036640">
    <property type="entry name" value="ABC1_TM_sf"/>
</dbReference>
<dbReference type="GO" id="GO:0140359">
    <property type="term" value="F:ABC-type transporter activity"/>
    <property type="evidence" value="ECO:0007669"/>
    <property type="project" value="InterPro"/>
</dbReference>
<keyword evidence="3" id="KW-0547">Nucleotide-binding</keyword>
<dbReference type="Pfam" id="PF00005">
    <property type="entry name" value="ABC_tran"/>
    <property type="match status" value="1"/>
</dbReference>
<accession>A0AAU0Q0L5</accession>
<dbReference type="PROSITE" id="PS50929">
    <property type="entry name" value="ABC_TM1F"/>
    <property type="match status" value="1"/>
</dbReference>
<keyword evidence="4" id="KW-0067">ATP-binding</keyword>
<dbReference type="Proteomes" id="UP001174314">
    <property type="component" value="Chromosome"/>
</dbReference>